<dbReference type="AlphaFoldDB" id="A0A5J5ESM9"/>
<name>A0A5J5ESM9_9PEZI</name>
<gene>
    <name evidence="2" type="ORF">FN846DRAFT_891465</name>
</gene>
<organism evidence="2 3">
    <name type="scientific">Sphaerosporella brunnea</name>
    <dbReference type="NCBI Taxonomy" id="1250544"/>
    <lineage>
        <taxon>Eukaryota</taxon>
        <taxon>Fungi</taxon>
        <taxon>Dikarya</taxon>
        <taxon>Ascomycota</taxon>
        <taxon>Pezizomycotina</taxon>
        <taxon>Pezizomycetes</taxon>
        <taxon>Pezizales</taxon>
        <taxon>Pyronemataceae</taxon>
        <taxon>Sphaerosporella</taxon>
    </lineage>
</organism>
<accession>A0A5J5ESM9</accession>
<comment type="caution">
    <text evidence="2">The sequence shown here is derived from an EMBL/GenBank/DDBJ whole genome shotgun (WGS) entry which is preliminary data.</text>
</comment>
<dbReference type="EMBL" id="VXIS01000130">
    <property type="protein sequence ID" value="KAA8902605.1"/>
    <property type="molecule type" value="Genomic_DNA"/>
</dbReference>
<proteinExistence type="predicted"/>
<reference evidence="2 3" key="1">
    <citation type="submission" date="2019-09" db="EMBL/GenBank/DDBJ databases">
        <title>Draft genome of the ectomycorrhizal ascomycete Sphaerosporella brunnea.</title>
        <authorList>
            <consortium name="DOE Joint Genome Institute"/>
            <person name="Benucci G.M."/>
            <person name="Marozzi G."/>
            <person name="Antonielli L."/>
            <person name="Sanchez S."/>
            <person name="Marco P."/>
            <person name="Wang X."/>
            <person name="Falini L.B."/>
            <person name="Barry K."/>
            <person name="Haridas S."/>
            <person name="Lipzen A."/>
            <person name="Labutti K."/>
            <person name="Grigoriev I.V."/>
            <person name="Murat C."/>
            <person name="Martin F."/>
            <person name="Albertini E."/>
            <person name="Donnini D."/>
            <person name="Bonito G."/>
        </authorList>
    </citation>
    <scope>NUCLEOTIDE SEQUENCE [LARGE SCALE GENOMIC DNA]</scope>
    <source>
        <strain evidence="2 3">Sb_GMNB300</strain>
    </source>
</reference>
<dbReference type="Proteomes" id="UP000326924">
    <property type="component" value="Unassembled WGS sequence"/>
</dbReference>
<evidence type="ECO:0000313" key="2">
    <source>
        <dbReference type="EMBL" id="KAA8902605.1"/>
    </source>
</evidence>
<protein>
    <submittedName>
        <fullName evidence="2">Uncharacterized protein</fullName>
    </submittedName>
</protein>
<sequence>MAATQNVDPLCNPEFLARNLGVDLSLLFEREAPWTSQQELGVPIPCSQDNTRPLLPQQETRVALEDQIVLTSSSLVRIVPASDTSSLEKQKIASSEGSKLNLPQPAKEQLLQRQDYEEPLSLFDPLAQDDQVCHSQQFETQVEKAGRVPKPPCTSAYHRATGSWVGDARAEFRIWQKWELAYRKWWDTTHRYRGSNKRAEDSEDSEDLPSYATSKRARRNTNDAGCQTFIKSARSPRHKHQPFQQMSIHQGSGSIIIQQFQQYPSGIDPQLLEHHQPAVQEQLPCNYMPVIPSQPCDQTICPALLNRNPNGLLAPTPPQSESFGWMRPYPDQLME</sequence>
<feature type="region of interest" description="Disordered" evidence="1">
    <location>
        <begin position="193"/>
        <end position="223"/>
    </location>
</feature>
<evidence type="ECO:0000256" key="1">
    <source>
        <dbReference type="SAM" id="MobiDB-lite"/>
    </source>
</evidence>
<evidence type="ECO:0000313" key="3">
    <source>
        <dbReference type="Proteomes" id="UP000326924"/>
    </source>
</evidence>
<dbReference type="InParanoid" id="A0A5J5ESM9"/>
<keyword evidence="3" id="KW-1185">Reference proteome</keyword>